<evidence type="ECO:0000313" key="3">
    <source>
        <dbReference type="Proteomes" id="UP001054837"/>
    </source>
</evidence>
<accession>A0AAV4NDR7</accession>
<reference evidence="2 3" key="1">
    <citation type="submission" date="2021-06" db="EMBL/GenBank/DDBJ databases">
        <title>Caerostris darwini draft genome.</title>
        <authorList>
            <person name="Kono N."/>
            <person name="Arakawa K."/>
        </authorList>
    </citation>
    <scope>NUCLEOTIDE SEQUENCE [LARGE SCALE GENOMIC DNA]</scope>
</reference>
<keyword evidence="3" id="KW-1185">Reference proteome</keyword>
<dbReference type="Proteomes" id="UP001054837">
    <property type="component" value="Unassembled WGS sequence"/>
</dbReference>
<organism evidence="2 3">
    <name type="scientific">Caerostris darwini</name>
    <dbReference type="NCBI Taxonomy" id="1538125"/>
    <lineage>
        <taxon>Eukaryota</taxon>
        <taxon>Metazoa</taxon>
        <taxon>Ecdysozoa</taxon>
        <taxon>Arthropoda</taxon>
        <taxon>Chelicerata</taxon>
        <taxon>Arachnida</taxon>
        <taxon>Araneae</taxon>
        <taxon>Araneomorphae</taxon>
        <taxon>Entelegynae</taxon>
        <taxon>Araneoidea</taxon>
        <taxon>Araneidae</taxon>
        <taxon>Caerostris</taxon>
    </lineage>
</organism>
<sequence>MSQTSAGVLEEDPPPHIGLDSLSPDSPDVASNMDLDNDHSQKETFGPALPIREISD</sequence>
<protein>
    <submittedName>
        <fullName evidence="2">Uncharacterized protein</fullName>
    </submittedName>
</protein>
<feature type="non-terminal residue" evidence="2">
    <location>
        <position position="56"/>
    </location>
</feature>
<comment type="caution">
    <text evidence="2">The sequence shown here is derived from an EMBL/GenBank/DDBJ whole genome shotgun (WGS) entry which is preliminary data.</text>
</comment>
<name>A0AAV4NDR7_9ARAC</name>
<evidence type="ECO:0000313" key="2">
    <source>
        <dbReference type="EMBL" id="GIX81554.1"/>
    </source>
</evidence>
<dbReference type="EMBL" id="BPLQ01001404">
    <property type="protein sequence ID" value="GIX81554.1"/>
    <property type="molecule type" value="Genomic_DNA"/>
</dbReference>
<proteinExistence type="predicted"/>
<feature type="region of interest" description="Disordered" evidence="1">
    <location>
        <begin position="1"/>
        <end position="56"/>
    </location>
</feature>
<gene>
    <name evidence="2" type="ORF">CDAR_543791</name>
</gene>
<evidence type="ECO:0000256" key="1">
    <source>
        <dbReference type="SAM" id="MobiDB-lite"/>
    </source>
</evidence>
<dbReference type="AlphaFoldDB" id="A0AAV4NDR7"/>